<feature type="transmembrane region" description="Helical" evidence="11">
    <location>
        <begin position="52"/>
        <end position="76"/>
    </location>
</feature>
<organism evidence="12">
    <name type="scientific">marine metagenome</name>
    <dbReference type="NCBI Taxonomy" id="408172"/>
    <lineage>
        <taxon>unclassified sequences</taxon>
        <taxon>metagenomes</taxon>
        <taxon>ecological metagenomes</taxon>
    </lineage>
</organism>
<dbReference type="NCBIfam" id="TIGR00813">
    <property type="entry name" value="sss"/>
    <property type="match status" value="1"/>
</dbReference>
<dbReference type="Pfam" id="PF00474">
    <property type="entry name" value="SSF"/>
    <property type="match status" value="1"/>
</dbReference>
<comment type="similarity">
    <text evidence="2">Belongs to the sodium:solute symporter (SSF) (TC 2.A.21) family.</text>
</comment>
<dbReference type="GO" id="GO:0005886">
    <property type="term" value="C:plasma membrane"/>
    <property type="evidence" value="ECO:0007669"/>
    <property type="project" value="UniProtKB-SubCell"/>
</dbReference>
<evidence type="ECO:0000313" key="12">
    <source>
        <dbReference type="EMBL" id="SVB09686.1"/>
    </source>
</evidence>
<keyword evidence="3" id="KW-0813">Transport</keyword>
<feature type="transmembrane region" description="Helical" evidence="11">
    <location>
        <begin position="282"/>
        <end position="307"/>
    </location>
</feature>
<evidence type="ECO:0000256" key="6">
    <source>
        <dbReference type="ARBA" id="ARBA00022989"/>
    </source>
</evidence>
<proteinExistence type="inferred from homology"/>
<keyword evidence="5 11" id="KW-0812">Transmembrane</keyword>
<protein>
    <submittedName>
        <fullName evidence="12">Uncharacterized protein</fullName>
    </submittedName>
</protein>
<reference evidence="12" key="1">
    <citation type="submission" date="2018-05" db="EMBL/GenBank/DDBJ databases">
        <authorList>
            <person name="Lanie J.A."/>
            <person name="Ng W.-L."/>
            <person name="Kazmierczak K.M."/>
            <person name="Andrzejewski T.M."/>
            <person name="Davidsen T.M."/>
            <person name="Wayne K.J."/>
            <person name="Tettelin H."/>
            <person name="Glass J.I."/>
            <person name="Rusch D."/>
            <person name="Podicherti R."/>
            <person name="Tsui H.-C.T."/>
            <person name="Winkler M.E."/>
        </authorList>
    </citation>
    <scope>NUCLEOTIDE SEQUENCE</scope>
</reference>
<feature type="transmembrane region" description="Helical" evidence="11">
    <location>
        <begin position="128"/>
        <end position="152"/>
    </location>
</feature>
<feature type="transmembrane region" description="Helical" evidence="11">
    <location>
        <begin position="164"/>
        <end position="184"/>
    </location>
</feature>
<keyword evidence="10" id="KW-0739">Sodium transport</keyword>
<keyword evidence="7" id="KW-0915">Sodium</keyword>
<evidence type="ECO:0000256" key="5">
    <source>
        <dbReference type="ARBA" id="ARBA00022692"/>
    </source>
</evidence>
<evidence type="ECO:0000256" key="8">
    <source>
        <dbReference type="ARBA" id="ARBA00023065"/>
    </source>
</evidence>
<evidence type="ECO:0000256" key="4">
    <source>
        <dbReference type="ARBA" id="ARBA00022475"/>
    </source>
</evidence>
<dbReference type="EMBL" id="UINC01028539">
    <property type="protein sequence ID" value="SVB09686.1"/>
    <property type="molecule type" value="Genomic_DNA"/>
</dbReference>
<dbReference type="InterPro" id="IPR051163">
    <property type="entry name" value="Sodium:Solute_Symporter_SSF"/>
</dbReference>
<gene>
    <name evidence="12" type="ORF">METZ01_LOCUS162540</name>
</gene>
<evidence type="ECO:0000256" key="9">
    <source>
        <dbReference type="ARBA" id="ARBA00023136"/>
    </source>
</evidence>
<evidence type="ECO:0000256" key="1">
    <source>
        <dbReference type="ARBA" id="ARBA00004651"/>
    </source>
</evidence>
<feature type="transmembrane region" description="Helical" evidence="11">
    <location>
        <begin position="12"/>
        <end position="32"/>
    </location>
</feature>
<dbReference type="CDD" id="cd11493">
    <property type="entry name" value="SLC5sbd_NIS-like_u1"/>
    <property type="match status" value="1"/>
</dbReference>
<dbReference type="PANTHER" id="PTHR42985:SF47">
    <property type="entry name" value="INTEGRAL MEMBRANE TRANSPORT PROTEIN"/>
    <property type="match status" value="1"/>
</dbReference>
<evidence type="ECO:0000256" key="7">
    <source>
        <dbReference type="ARBA" id="ARBA00023053"/>
    </source>
</evidence>
<feature type="transmembrane region" description="Helical" evidence="11">
    <location>
        <begin position="378"/>
        <end position="399"/>
    </location>
</feature>
<feature type="non-terminal residue" evidence="12">
    <location>
        <position position="1"/>
    </location>
</feature>
<name>A0A382B7B8_9ZZZZ</name>
<feature type="transmembrane region" description="Helical" evidence="11">
    <location>
        <begin position="88"/>
        <end position="107"/>
    </location>
</feature>
<evidence type="ECO:0000256" key="11">
    <source>
        <dbReference type="SAM" id="Phobius"/>
    </source>
</evidence>
<dbReference type="Gene3D" id="1.20.1730.10">
    <property type="entry name" value="Sodium/glucose cotransporter"/>
    <property type="match status" value="1"/>
</dbReference>
<keyword evidence="9 11" id="KW-0472">Membrane</keyword>
<dbReference type="PROSITE" id="PS50283">
    <property type="entry name" value="NA_SOLUT_SYMP_3"/>
    <property type="match status" value="1"/>
</dbReference>
<evidence type="ECO:0000256" key="3">
    <source>
        <dbReference type="ARBA" id="ARBA00022448"/>
    </source>
</evidence>
<dbReference type="GO" id="GO:0015293">
    <property type="term" value="F:symporter activity"/>
    <property type="evidence" value="ECO:0007669"/>
    <property type="project" value="TreeGrafter"/>
</dbReference>
<comment type="subcellular location">
    <subcellularLocation>
        <location evidence="1">Cell membrane</location>
        <topology evidence="1">Multi-pass membrane protein</topology>
    </subcellularLocation>
</comment>
<feature type="transmembrane region" description="Helical" evidence="11">
    <location>
        <begin position="405"/>
        <end position="425"/>
    </location>
</feature>
<accession>A0A382B7B8</accession>
<dbReference type="AlphaFoldDB" id="A0A382B7B8"/>
<feature type="transmembrane region" description="Helical" evidence="11">
    <location>
        <begin position="191"/>
        <end position="209"/>
    </location>
</feature>
<keyword evidence="6 11" id="KW-1133">Transmembrane helix</keyword>
<keyword evidence="8" id="KW-0406">Ion transport</keyword>
<keyword evidence="4" id="KW-1003">Cell membrane</keyword>
<feature type="transmembrane region" description="Helical" evidence="11">
    <location>
        <begin position="432"/>
        <end position="451"/>
    </location>
</feature>
<dbReference type="InterPro" id="IPR001734">
    <property type="entry name" value="Na/solute_symporter"/>
</dbReference>
<evidence type="ECO:0000256" key="2">
    <source>
        <dbReference type="ARBA" id="ARBA00006434"/>
    </source>
</evidence>
<dbReference type="PANTHER" id="PTHR42985">
    <property type="entry name" value="SODIUM-COUPLED MONOCARBOXYLATE TRANSPORTER"/>
    <property type="match status" value="1"/>
</dbReference>
<feature type="transmembrane region" description="Helical" evidence="11">
    <location>
        <begin position="327"/>
        <end position="348"/>
    </location>
</feature>
<feature type="transmembrane region" description="Helical" evidence="11">
    <location>
        <begin position="242"/>
        <end position="261"/>
    </location>
</feature>
<dbReference type="InterPro" id="IPR038377">
    <property type="entry name" value="Na/Glc_symporter_sf"/>
</dbReference>
<evidence type="ECO:0000256" key="10">
    <source>
        <dbReference type="ARBA" id="ARBA00023201"/>
    </source>
</evidence>
<sequence>VSLTHTVAVNIHWIDATLLCGYLLGMVVFGMWMGRGTRSSAEFMVGGRSMPWWAVMCSIVATETSTITFLSVPGVAYTGDLGFLQLPLGYILGRWIVSSTLLPRYFAGELFTAYEVLDRHFGSVVKRAASLLFIITRTLGDGFRLFLGAIVLQHVAKIDMNSAIIALGVATIVYTFAGGIRAVIWTDFIQFVVYMLGAAIAFWILLGSIEGGWGAVTDLAHDAPDGDKLRIFHFDFDLTGNYLFWSGLVGGAVLAIGTHGVDQLMVQRYLSARSQGEAALALRLSGIVVLLQFAFFLLIGTALFAYYTQNPPAESFAKSDQVFATFIIDKMPVGVLGIVLGALFSAAMSTLSSSLNSSATVLVNDILRTDSDSSRLRLVKRLTIAFGVAQIVVGISGQLLDSSVIGSVLAIQGFTTGIILGVFALGISKSGISTRSALVGLVVGLAIMSAIKFGTPLAWPWFALVGSTVTFCTGVLHNKLFNSAKGA</sequence>
<dbReference type="GO" id="GO:0006814">
    <property type="term" value="P:sodium ion transport"/>
    <property type="evidence" value="ECO:0007669"/>
    <property type="project" value="UniProtKB-KW"/>
</dbReference>